<name>E6N412_CALS0</name>
<evidence type="ECO:0000313" key="4">
    <source>
        <dbReference type="EMBL" id="BAJ50964.1"/>
    </source>
</evidence>
<evidence type="ECO:0000256" key="1">
    <source>
        <dbReference type="SAM" id="Phobius"/>
    </source>
</evidence>
<feature type="transmembrane region" description="Helical" evidence="1">
    <location>
        <begin position="85"/>
        <end position="102"/>
    </location>
</feature>
<sequence length="221" mass="23957">MERMWWLLLSGLSTTHLLWAVALFAEPARFVHKIPLPQIAAVAHLAAAVLIVAGPRAAGLSISAALLTYYWAFVKPLEPIAEPQSVGILAISVALLVSMLHSENFFTRLLLRGGLAYPFFEWGLDALRNPYHFAAYLTANTVTKPLFTYLPLYPSIFALGAFEVVLSVWAVSGPGFKIACMTSALTLLVFSAVAGYPLALPQNIALIATAVDISRRPNSFS</sequence>
<dbReference type="STRING" id="311458.CSUB_C1112"/>
<evidence type="ECO:0000313" key="3">
    <source>
        <dbReference type="EMBL" id="BAJ48175.1"/>
    </source>
</evidence>
<dbReference type="Proteomes" id="UP000008120">
    <property type="component" value="Chromosome"/>
</dbReference>
<dbReference type="EMBL" id="AP011796">
    <property type="protein sequence ID" value="BAJ47031.1"/>
    <property type="molecule type" value="Genomic_DNA"/>
</dbReference>
<feature type="transmembrane region" description="Helical" evidence="1">
    <location>
        <begin position="178"/>
        <end position="199"/>
    </location>
</feature>
<dbReference type="BioCyc" id="CCAL311458:G131R-1122-MONOMER"/>
<protein>
    <submittedName>
        <fullName evidence="2">Uncharacterized protein</fullName>
    </submittedName>
</protein>
<feature type="transmembrane region" description="Helical" evidence="1">
    <location>
        <begin position="41"/>
        <end position="73"/>
    </location>
</feature>
<reference evidence="2 5" key="2">
    <citation type="journal article" date="2011" name="Nucleic Acids Res.">
        <title>Insights into the evolution of Archaea and eukaryotic protein modifier systems revealed by the genome of a novel archaeal group.</title>
        <authorList>
            <person name="Nunoura T."/>
            <person name="Takaki Y."/>
            <person name="Kakuta J."/>
            <person name="Nishi S."/>
            <person name="Sugahara J."/>
            <person name="Kazama H."/>
            <person name="Chee G."/>
            <person name="Hattori M."/>
            <person name="Kanai A."/>
            <person name="Atomi H."/>
            <person name="Takai K."/>
            <person name="Takami H."/>
        </authorList>
    </citation>
    <scope>NUCLEOTIDE SEQUENCE [LARGE SCALE GENOMIC DNA]</scope>
</reference>
<dbReference type="AlphaFoldDB" id="E6N412"/>
<dbReference type="EMBL" id="AP011857">
    <property type="protein sequence ID" value="BAJ48175.1"/>
    <property type="molecule type" value="Genomic_DNA"/>
</dbReference>
<dbReference type="EMBL" id="BA000048">
    <property type="protein sequence ID" value="BAJ50964.1"/>
    <property type="molecule type" value="Genomic_DNA"/>
</dbReference>
<feature type="transmembrane region" description="Helical" evidence="1">
    <location>
        <begin position="152"/>
        <end position="171"/>
    </location>
</feature>
<reference evidence="2" key="3">
    <citation type="journal article" date="2012" name="PLoS ONE">
        <title>A Deeply Branching Thermophilic Bacterium with an Ancient Acetyl-CoA Pathway Dominates a Subsurface Ecosystem.</title>
        <authorList>
            <person name="Takami H."/>
            <person name="Noguchi H."/>
            <person name="Takaki Y."/>
            <person name="Uchiyama I."/>
            <person name="Toyoda A."/>
            <person name="Nishi S."/>
            <person name="Chee G.-J."/>
            <person name="Arai W."/>
            <person name="Nunoura T."/>
            <person name="Itoh T."/>
            <person name="Hattori M."/>
            <person name="Takai K."/>
        </authorList>
    </citation>
    <scope>NUCLEOTIDE SEQUENCE</scope>
</reference>
<keyword evidence="1" id="KW-0472">Membrane</keyword>
<evidence type="ECO:0000313" key="5">
    <source>
        <dbReference type="Proteomes" id="UP000008120"/>
    </source>
</evidence>
<accession>E6N412</accession>
<evidence type="ECO:0000313" key="2">
    <source>
        <dbReference type="EMBL" id="BAJ47031.1"/>
    </source>
</evidence>
<reference evidence="2 5" key="1">
    <citation type="journal article" date="2005" name="Environ. Microbiol.">
        <title>Genetic and functional properties of uncultivated thermophilic crenarchaeotes from a subsurface gold mine as revealed by analysis of genome fragments.</title>
        <authorList>
            <person name="Nunoura T."/>
            <person name="Hirayama H."/>
            <person name="Takami H."/>
            <person name="Oida H."/>
            <person name="Nishi S."/>
            <person name="Shimamura S."/>
            <person name="Suzuki Y."/>
            <person name="Inagaki F."/>
            <person name="Takai K."/>
            <person name="Nealson K.H."/>
            <person name="Horikoshi K."/>
        </authorList>
    </citation>
    <scope>NUCLEOTIDE SEQUENCE [LARGE SCALE GENOMIC DNA]</scope>
</reference>
<keyword evidence="1" id="KW-0812">Transmembrane</keyword>
<organism evidence="2 5">
    <name type="scientific">Caldiarchaeum subterraneum</name>
    <dbReference type="NCBI Taxonomy" id="311458"/>
    <lineage>
        <taxon>Archaea</taxon>
        <taxon>Nitrososphaerota</taxon>
        <taxon>Candidatus Caldarchaeales</taxon>
        <taxon>Candidatus Caldarchaeaceae</taxon>
        <taxon>Candidatus Caldarchaeum</taxon>
    </lineage>
</organism>
<keyword evidence="1" id="KW-1133">Transmembrane helix</keyword>
<gene>
    <name evidence="4" type="ORF">CSUB_C1112</name>
    <name evidence="3" type="ORF">HGMM_F33A05C14</name>
    <name evidence="2" type="ORF">HGMM_F55C09C27</name>
</gene>
<proteinExistence type="predicted"/>
<dbReference type="KEGG" id="csu:CSUB_C1112"/>